<keyword evidence="5" id="KW-1185">Reference proteome</keyword>
<evidence type="ECO:0000313" key="5">
    <source>
        <dbReference type="Proteomes" id="UP000198793"/>
    </source>
</evidence>
<dbReference type="AlphaFoldDB" id="A0A1H0C2Z1"/>
<reference evidence="4 5" key="1">
    <citation type="submission" date="2016-10" db="EMBL/GenBank/DDBJ databases">
        <authorList>
            <person name="de Groot N.N."/>
        </authorList>
    </citation>
    <scope>NUCLEOTIDE SEQUENCE [LARGE SCALE GENOMIC DNA]</scope>
    <source>
        <strain evidence="5">L7-484,KACC 16230,DSM 25025</strain>
    </source>
</reference>
<proteinExistence type="predicted"/>
<dbReference type="EMBL" id="FNIT01000001">
    <property type="protein sequence ID" value="SDN52223.1"/>
    <property type="molecule type" value="Genomic_DNA"/>
</dbReference>
<dbReference type="InterPro" id="IPR058789">
    <property type="entry name" value="ApnL_C"/>
</dbReference>
<dbReference type="OrthoDB" id="931854at2"/>
<evidence type="ECO:0000259" key="3">
    <source>
        <dbReference type="Pfam" id="PF25839"/>
    </source>
</evidence>
<dbReference type="STRING" id="1166073.SAMN05192530_101113"/>
<dbReference type="InterPro" id="IPR058787">
    <property type="entry name" value="ApnL_M"/>
</dbReference>
<protein>
    <submittedName>
        <fullName evidence="4">Uncharacterized protein</fullName>
    </submittedName>
</protein>
<sequence length="630" mass="67665">MDDLLALFGTAEPPALARTLRAGPLSADLVSGNLRTIRFGGREVLRAISYVVRDRDWGTLDPAIANLVVEAEPDGFAVRYDASCHAPDGTRLAMQAQIRGTAAGSLHFRVEAVPEGDFETNRCGFCVLHPIEGVAGAPVEVLHGDGSREASRFPDLIEPWQPFQDIRALTHEPVPGLRATCRLEGDTFEMEDQRAWSDASFKTYVRPLALPWPYRMPAGETNRQSVALAIEGVAPPLSTETRAGPVAVAPGDPTGEPMPRVGVALAPDECADTLAHLAELRDLAPRFLLFSFDPGAGHDGRALASFARIAAACPEAERVLEFAVPTDRPLDAAFAALAEGVREAGLDVETLIAGPDVDRQSTPPGSRWPDCPPLDAVYAAARRAFPAARLGGGMLSYFTELNRKRVPTDALDLVTHATCPIVHAADDLSVMQTLEAVPFVTRSARAIIGDKPYRLGPTTIGMRQNPYGSRTMPNPDRRRIAMAADDPRARGLFGAAFLAGYAARLDGAGVEAWCASSFAGPRGLFDHAGRPTALAGVLKGLARASGRRRIALRSEDRARVDGFAFMDRDGRAEVWLANLTAEPQDVRLEGPFELRDRWCLPETVRLGDGTLELGALAVARLARPGPRQAP</sequence>
<dbReference type="Pfam" id="PF25837">
    <property type="entry name" value="Apionate_lact_N"/>
    <property type="match status" value="1"/>
</dbReference>
<name>A0A1H0C2Z1_9HYPH</name>
<dbReference type="InterPro" id="IPR058788">
    <property type="entry name" value="ApnL_N"/>
</dbReference>
<dbReference type="Pfam" id="PF25838">
    <property type="entry name" value="Apionate_lact_M"/>
    <property type="match status" value="1"/>
</dbReference>
<organism evidence="4 5">
    <name type="scientific">Aureimonas jatrophae</name>
    <dbReference type="NCBI Taxonomy" id="1166073"/>
    <lineage>
        <taxon>Bacteria</taxon>
        <taxon>Pseudomonadati</taxon>
        <taxon>Pseudomonadota</taxon>
        <taxon>Alphaproteobacteria</taxon>
        <taxon>Hyphomicrobiales</taxon>
        <taxon>Aurantimonadaceae</taxon>
        <taxon>Aureimonas</taxon>
    </lineage>
</organism>
<evidence type="ECO:0000313" key="4">
    <source>
        <dbReference type="EMBL" id="SDN52223.1"/>
    </source>
</evidence>
<dbReference type="Proteomes" id="UP000198793">
    <property type="component" value="Unassembled WGS sequence"/>
</dbReference>
<feature type="domain" description="D-apionate lactonase C-terminal" evidence="3">
    <location>
        <begin position="558"/>
        <end position="621"/>
    </location>
</feature>
<evidence type="ECO:0000259" key="1">
    <source>
        <dbReference type="Pfam" id="PF25837"/>
    </source>
</evidence>
<dbReference type="Pfam" id="PF25839">
    <property type="entry name" value="Apionate_lact_C"/>
    <property type="match status" value="1"/>
</dbReference>
<evidence type="ECO:0000259" key="2">
    <source>
        <dbReference type="Pfam" id="PF25838"/>
    </source>
</evidence>
<dbReference type="RefSeq" id="WP_090667362.1">
    <property type="nucleotide sequence ID" value="NZ_FNIT01000001.1"/>
</dbReference>
<accession>A0A1H0C2Z1</accession>
<feature type="domain" description="D-apionate lactonase TIM barrel" evidence="2">
    <location>
        <begin position="261"/>
        <end position="546"/>
    </location>
</feature>
<feature type="domain" description="D-apionate lactonase N-terminal" evidence="1">
    <location>
        <begin position="6"/>
        <end position="232"/>
    </location>
</feature>
<gene>
    <name evidence="4" type="ORF">SAMN05192530_101113</name>
</gene>